<feature type="transmembrane region" description="Helical" evidence="6">
    <location>
        <begin position="170"/>
        <end position="193"/>
    </location>
</feature>
<comment type="caution">
    <text evidence="7">The sequence shown here is derived from an EMBL/GenBank/DDBJ whole genome shotgun (WGS) entry which is preliminary data.</text>
</comment>
<dbReference type="AlphaFoldDB" id="A0A427XYL3"/>
<dbReference type="PANTHER" id="PTHR34292:SF2">
    <property type="entry name" value="OUTER SPORE WALL PROTEIN LDS1"/>
    <property type="match status" value="1"/>
</dbReference>
<protein>
    <recommendedName>
        <fullName evidence="9">Outer spore wall protein RRT8</fullName>
    </recommendedName>
</protein>
<keyword evidence="3 6" id="KW-1133">Transmembrane helix</keyword>
<feature type="transmembrane region" description="Helical" evidence="6">
    <location>
        <begin position="90"/>
        <end position="112"/>
    </location>
</feature>
<dbReference type="Pfam" id="PF07264">
    <property type="entry name" value="EI24"/>
    <property type="match status" value="1"/>
</dbReference>
<evidence type="ECO:0000256" key="4">
    <source>
        <dbReference type="ARBA" id="ARBA00023136"/>
    </source>
</evidence>
<feature type="region of interest" description="Disordered" evidence="5">
    <location>
        <begin position="266"/>
        <end position="290"/>
    </location>
</feature>
<dbReference type="STRING" id="1890683.A0A427XYL3"/>
<evidence type="ECO:0000256" key="6">
    <source>
        <dbReference type="SAM" id="Phobius"/>
    </source>
</evidence>
<name>A0A427XYL3_9TREE</name>
<keyword evidence="4 6" id="KW-0472">Membrane</keyword>
<evidence type="ECO:0000313" key="7">
    <source>
        <dbReference type="EMBL" id="RSH83887.1"/>
    </source>
</evidence>
<comment type="subcellular location">
    <subcellularLocation>
        <location evidence="1">Membrane</location>
        <topology evidence="1">Multi-pass membrane protein</topology>
    </subcellularLocation>
</comment>
<proteinExistence type="predicted"/>
<accession>A0A427XYL3</accession>
<dbReference type="PANTHER" id="PTHR34292">
    <property type="entry name" value="OUTER SPORE WALL PROTEIN LDS1"/>
    <property type="match status" value="1"/>
</dbReference>
<feature type="transmembrane region" description="Helical" evidence="6">
    <location>
        <begin position="226"/>
        <end position="248"/>
    </location>
</feature>
<dbReference type="Proteomes" id="UP000279259">
    <property type="component" value="Unassembled WGS sequence"/>
</dbReference>
<evidence type="ECO:0000256" key="5">
    <source>
        <dbReference type="SAM" id="MobiDB-lite"/>
    </source>
</evidence>
<gene>
    <name evidence="7" type="ORF">EHS25_005502</name>
</gene>
<organism evidence="7 8">
    <name type="scientific">Saitozyma podzolica</name>
    <dbReference type="NCBI Taxonomy" id="1890683"/>
    <lineage>
        <taxon>Eukaryota</taxon>
        <taxon>Fungi</taxon>
        <taxon>Dikarya</taxon>
        <taxon>Basidiomycota</taxon>
        <taxon>Agaricomycotina</taxon>
        <taxon>Tremellomycetes</taxon>
        <taxon>Tremellales</taxon>
        <taxon>Trimorphomycetaceae</taxon>
        <taxon>Saitozyma</taxon>
    </lineage>
</organism>
<evidence type="ECO:0000256" key="2">
    <source>
        <dbReference type="ARBA" id="ARBA00022692"/>
    </source>
</evidence>
<dbReference type="EMBL" id="RSCD01000023">
    <property type="protein sequence ID" value="RSH83887.1"/>
    <property type="molecule type" value="Genomic_DNA"/>
</dbReference>
<keyword evidence="8" id="KW-1185">Reference proteome</keyword>
<keyword evidence="2 6" id="KW-0812">Transmembrane</keyword>
<dbReference type="InterPro" id="IPR059112">
    <property type="entry name" value="CysZ/EI24"/>
</dbReference>
<reference evidence="7 8" key="1">
    <citation type="submission" date="2018-11" db="EMBL/GenBank/DDBJ databases">
        <title>Genome sequence of Saitozyma podzolica DSM 27192.</title>
        <authorList>
            <person name="Aliyu H."/>
            <person name="Gorte O."/>
            <person name="Ochsenreither K."/>
        </authorList>
    </citation>
    <scope>NUCLEOTIDE SEQUENCE [LARGE SCALE GENOMIC DNA]</scope>
    <source>
        <strain evidence="7 8">DSM 27192</strain>
    </source>
</reference>
<evidence type="ECO:0000313" key="8">
    <source>
        <dbReference type="Proteomes" id="UP000279259"/>
    </source>
</evidence>
<dbReference type="OrthoDB" id="2107885at2759"/>
<evidence type="ECO:0008006" key="9">
    <source>
        <dbReference type="Google" id="ProtNLM"/>
    </source>
</evidence>
<dbReference type="InterPro" id="IPR052786">
    <property type="entry name" value="Spore_wall_assembly"/>
</dbReference>
<feature type="transmembrane region" description="Helical" evidence="6">
    <location>
        <begin position="57"/>
        <end position="78"/>
    </location>
</feature>
<evidence type="ECO:0000256" key="3">
    <source>
        <dbReference type="ARBA" id="ARBA00022989"/>
    </source>
</evidence>
<sequence length="290" mass="30728">MSGGSLSSSVAESVQRQIGHATAVAAEAVTSGAWAYPLLGIPYLLSHPSLVRPILPALFKGVVLSIAVLVALFFFAYLPQVAVLAFVSGPLAFVAAVPLVLGEAYVVINFLARSFLFDTVGTDLFDAVLVQKGHLTLVEKGRQVTGSGAAPQRLGRLITKPLSRFNVDNVVRYILTLPLNLIPVVGTAFFLIFNGYKSGPSYHARYFQLKGYDKSRRAAATARRRGAYTGFGSMAAILNLVPVVSVLFNCTTSVGAALWAADLESKGSSEGAKKDAKDVEVTIPRPGGEL</sequence>
<feature type="compositionally biased region" description="Basic and acidic residues" evidence="5">
    <location>
        <begin position="266"/>
        <end position="280"/>
    </location>
</feature>
<evidence type="ECO:0000256" key="1">
    <source>
        <dbReference type="ARBA" id="ARBA00004141"/>
    </source>
</evidence>